<evidence type="ECO:0000256" key="1">
    <source>
        <dbReference type="SAM" id="SignalP"/>
    </source>
</evidence>
<sequence>MLNNLLLSFLMVCFSSSAVAASSVTSKHAGVLQTINGDTIHEISINPLRKTLTIVADARAYKFVGLDEIDAKKLAERILTGKPDTTIDLSKYSR</sequence>
<comment type="caution">
    <text evidence="2">The sequence shown here is derived from an EMBL/GenBank/DDBJ whole genome shotgun (WGS) entry which is preliminary data.</text>
</comment>
<organism evidence="2 3">
    <name type="scientific">Enterovibrio qingdaonensis</name>
    <dbReference type="NCBI Taxonomy" id="2899818"/>
    <lineage>
        <taxon>Bacteria</taxon>
        <taxon>Pseudomonadati</taxon>
        <taxon>Pseudomonadota</taxon>
        <taxon>Gammaproteobacteria</taxon>
        <taxon>Vibrionales</taxon>
        <taxon>Vibrionaceae</taxon>
        <taxon>Enterovibrio</taxon>
    </lineage>
</organism>
<feature type="chain" id="PRO_5046586847" evidence="1">
    <location>
        <begin position="21"/>
        <end position="94"/>
    </location>
</feature>
<evidence type="ECO:0000313" key="2">
    <source>
        <dbReference type="EMBL" id="MDD1779942.1"/>
    </source>
</evidence>
<reference evidence="2" key="1">
    <citation type="submission" date="2021-12" db="EMBL/GenBank/DDBJ databases">
        <title>Enterovibrio ZSDZ35 sp. nov. and Enterovibrio ZSDZ42 sp. nov., isolated from coastal seawater in Qingdao.</title>
        <authorList>
            <person name="Zhang P."/>
        </authorList>
    </citation>
    <scope>NUCLEOTIDE SEQUENCE</scope>
    <source>
        <strain evidence="2">ZSDZ35</strain>
    </source>
</reference>
<keyword evidence="3" id="KW-1185">Reference proteome</keyword>
<accession>A0ABT5QG40</accession>
<dbReference type="EMBL" id="JAJUBB010000001">
    <property type="protein sequence ID" value="MDD1779942.1"/>
    <property type="molecule type" value="Genomic_DNA"/>
</dbReference>
<evidence type="ECO:0000313" key="3">
    <source>
        <dbReference type="Proteomes" id="UP001149821"/>
    </source>
</evidence>
<dbReference type="Proteomes" id="UP001149821">
    <property type="component" value="Unassembled WGS sequence"/>
</dbReference>
<proteinExistence type="predicted"/>
<dbReference type="RefSeq" id="WP_274139803.1">
    <property type="nucleotide sequence ID" value="NZ_JAJUBB010000001.1"/>
</dbReference>
<name>A0ABT5QG40_9GAMM</name>
<keyword evidence="1" id="KW-0732">Signal</keyword>
<gene>
    <name evidence="2" type="ORF">LRP49_01915</name>
</gene>
<protein>
    <submittedName>
        <fullName evidence="2">Uncharacterized protein</fullName>
    </submittedName>
</protein>
<feature type="signal peptide" evidence="1">
    <location>
        <begin position="1"/>
        <end position="20"/>
    </location>
</feature>